<evidence type="ECO:0000259" key="5">
    <source>
        <dbReference type="PROSITE" id="PS50931"/>
    </source>
</evidence>
<dbReference type="FunFam" id="1.10.10.10:FF:000001">
    <property type="entry name" value="LysR family transcriptional regulator"/>
    <property type="match status" value="1"/>
</dbReference>
<protein>
    <submittedName>
        <fullName evidence="6">DNA-binding transcriptional LysR family regulator</fullName>
    </submittedName>
</protein>
<dbReference type="AlphaFoldDB" id="A0A561CAS7"/>
<dbReference type="PANTHER" id="PTHR30419:SF2">
    <property type="entry name" value="LYSR FAMILY TRANSCRIPTIONAL REGULATOR"/>
    <property type="match status" value="1"/>
</dbReference>
<evidence type="ECO:0000256" key="2">
    <source>
        <dbReference type="ARBA" id="ARBA00023015"/>
    </source>
</evidence>
<dbReference type="GO" id="GO:0003700">
    <property type="term" value="F:DNA-binding transcription factor activity"/>
    <property type="evidence" value="ECO:0007669"/>
    <property type="project" value="InterPro"/>
</dbReference>
<dbReference type="SUPFAM" id="SSF53850">
    <property type="entry name" value="Periplasmic binding protein-like II"/>
    <property type="match status" value="1"/>
</dbReference>
<proteinExistence type="inferred from homology"/>
<dbReference type="RefSeq" id="WP_145740631.1">
    <property type="nucleotide sequence ID" value="NZ_VIVL01000002.1"/>
</dbReference>
<evidence type="ECO:0000256" key="1">
    <source>
        <dbReference type="ARBA" id="ARBA00009437"/>
    </source>
</evidence>
<dbReference type="Gene3D" id="3.40.190.290">
    <property type="match status" value="1"/>
</dbReference>
<dbReference type="SUPFAM" id="SSF46785">
    <property type="entry name" value="Winged helix' DNA-binding domain"/>
    <property type="match status" value="1"/>
</dbReference>
<dbReference type="InterPro" id="IPR000847">
    <property type="entry name" value="LysR_HTH_N"/>
</dbReference>
<name>A0A561CAS7_9BURK</name>
<dbReference type="Proteomes" id="UP000319722">
    <property type="component" value="Unassembled WGS sequence"/>
</dbReference>
<dbReference type="GO" id="GO:0003677">
    <property type="term" value="F:DNA binding"/>
    <property type="evidence" value="ECO:0007669"/>
    <property type="project" value="UniProtKB-KW"/>
</dbReference>
<gene>
    <name evidence="6" type="ORF">FB547_10220</name>
</gene>
<reference evidence="6 7" key="1">
    <citation type="submission" date="2019-06" db="EMBL/GenBank/DDBJ databases">
        <title>Sorghum-associated microbial communities from plants grown in Nebraska, USA.</title>
        <authorList>
            <person name="Schachtman D."/>
        </authorList>
    </citation>
    <scope>NUCLEOTIDE SEQUENCE [LARGE SCALE GENOMIC DNA]</scope>
    <source>
        <strain evidence="6 7">T529</strain>
    </source>
</reference>
<dbReference type="GO" id="GO:0005829">
    <property type="term" value="C:cytosol"/>
    <property type="evidence" value="ECO:0007669"/>
    <property type="project" value="TreeGrafter"/>
</dbReference>
<dbReference type="InterPro" id="IPR050950">
    <property type="entry name" value="HTH-type_LysR_regulators"/>
</dbReference>
<keyword evidence="4" id="KW-0804">Transcription</keyword>
<keyword evidence="2" id="KW-0805">Transcription regulation</keyword>
<comment type="caution">
    <text evidence="6">The sequence shown here is derived from an EMBL/GenBank/DDBJ whole genome shotgun (WGS) entry which is preliminary data.</text>
</comment>
<sequence>MINLNRFDLISLRLFVAVVDGGSLTAGADRFGVSLPAASKRITDLEQHCGMALLQRGQRGVTATPEGQTLHRHAIEVIARLEQLVQAVDDLQSGATGHLRLCANPSAFGGFLPSVLAEYARRYPQVVIDMEDALSEDGIRAVLKGTAELAVIGDNVPHEGLETLVCNVDQLVLLVPAGHALAGRQNASIENVLDHDLVTLARSASLTRKVMAAADAVKRTPRIRVQVRSFDSMCRMVAFGLGLAILPRAAAALYAQALGLVQVGLEGVEMERVLLLAMRSRAELSTPAAALVEMIEESAAPFSGARHSPKPAG</sequence>
<dbReference type="Gene3D" id="1.10.10.10">
    <property type="entry name" value="Winged helix-like DNA-binding domain superfamily/Winged helix DNA-binding domain"/>
    <property type="match status" value="1"/>
</dbReference>
<feature type="domain" description="HTH lysR-type" evidence="5">
    <location>
        <begin position="7"/>
        <end position="64"/>
    </location>
</feature>
<dbReference type="PANTHER" id="PTHR30419">
    <property type="entry name" value="HTH-TYPE TRANSCRIPTIONAL REGULATOR YBHD"/>
    <property type="match status" value="1"/>
</dbReference>
<accession>A0A561CAS7</accession>
<comment type="similarity">
    <text evidence="1">Belongs to the LysR transcriptional regulatory family.</text>
</comment>
<dbReference type="CDD" id="cd08421">
    <property type="entry name" value="PBP2_LTTR_like_1"/>
    <property type="match status" value="1"/>
</dbReference>
<dbReference type="OrthoDB" id="9785974at2"/>
<organism evidence="6 7">
    <name type="scientific">Variovorax beijingensis</name>
    <dbReference type="NCBI Taxonomy" id="2496117"/>
    <lineage>
        <taxon>Bacteria</taxon>
        <taxon>Pseudomonadati</taxon>
        <taxon>Pseudomonadota</taxon>
        <taxon>Betaproteobacteria</taxon>
        <taxon>Burkholderiales</taxon>
        <taxon>Comamonadaceae</taxon>
        <taxon>Variovorax</taxon>
    </lineage>
</organism>
<dbReference type="Pfam" id="PF03466">
    <property type="entry name" value="LysR_substrate"/>
    <property type="match status" value="1"/>
</dbReference>
<keyword evidence="3 6" id="KW-0238">DNA-binding</keyword>
<evidence type="ECO:0000313" key="6">
    <source>
        <dbReference type="EMBL" id="TWD88319.1"/>
    </source>
</evidence>
<evidence type="ECO:0000256" key="4">
    <source>
        <dbReference type="ARBA" id="ARBA00023163"/>
    </source>
</evidence>
<dbReference type="EMBL" id="VIVL01000002">
    <property type="protein sequence ID" value="TWD88319.1"/>
    <property type="molecule type" value="Genomic_DNA"/>
</dbReference>
<dbReference type="InterPro" id="IPR005119">
    <property type="entry name" value="LysR_subst-bd"/>
</dbReference>
<evidence type="ECO:0000313" key="7">
    <source>
        <dbReference type="Proteomes" id="UP000319722"/>
    </source>
</evidence>
<dbReference type="Pfam" id="PF00126">
    <property type="entry name" value="HTH_1"/>
    <property type="match status" value="1"/>
</dbReference>
<evidence type="ECO:0000256" key="3">
    <source>
        <dbReference type="ARBA" id="ARBA00023125"/>
    </source>
</evidence>
<dbReference type="InterPro" id="IPR036390">
    <property type="entry name" value="WH_DNA-bd_sf"/>
</dbReference>
<dbReference type="PROSITE" id="PS50931">
    <property type="entry name" value="HTH_LYSR"/>
    <property type="match status" value="1"/>
</dbReference>
<dbReference type="InterPro" id="IPR036388">
    <property type="entry name" value="WH-like_DNA-bd_sf"/>
</dbReference>